<feature type="domain" description="Signal transduction histidine kinase internal region" evidence="2">
    <location>
        <begin position="162"/>
        <end position="238"/>
    </location>
</feature>
<reference evidence="3 4" key="1">
    <citation type="submission" date="2019-01" db="EMBL/GenBank/DDBJ databases">
        <authorList>
            <person name="Chen W.-M."/>
        </authorList>
    </citation>
    <scope>NUCLEOTIDE SEQUENCE [LARGE SCALE GENOMIC DNA]</scope>
    <source>
        <strain evidence="3 4">YBJ-36</strain>
    </source>
</reference>
<organism evidence="3 4">
    <name type="scientific">Mucilaginibacter limnophilus</name>
    <dbReference type="NCBI Taxonomy" id="1932778"/>
    <lineage>
        <taxon>Bacteria</taxon>
        <taxon>Pseudomonadati</taxon>
        <taxon>Bacteroidota</taxon>
        <taxon>Sphingobacteriia</taxon>
        <taxon>Sphingobacteriales</taxon>
        <taxon>Sphingobacteriaceae</taxon>
        <taxon>Mucilaginibacter</taxon>
    </lineage>
</organism>
<dbReference type="InterPro" id="IPR010559">
    <property type="entry name" value="Sig_transdc_His_kin_internal"/>
</dbReference>
<name>A0A437MZQ1_9SPHI</name>
<dbReference type="PANTHER" id="PTHR34220">
    <property type="entry name" value="SENSOR HISTIDINE KINASE YPDA"/>
    <property type="match status" value="1"/>
</dbReference>
<dbReference type="GO" id="GO:0016020">
    <property type="term" value="C:membrane"/>
    <property type="evidence" value="ECO:0007669"/>
    <property type="project" value="InterPro"/>
</dbReference>
<keyword evidence="1" id="KW-0472">Membrane</keyword>
<dbReference type="Proteomes" id="UP000282759">
    <property type="component" value="Unassembled WGS sequence"/>
</dbReference>
<dbReference type="RefSeq" id="WP_127703511.1">
    <property type="nucleotide sequence ID" value="NZ_SACK01000001.1"/>
</dbReference>
<sequence>MKYIKFNKHDYLVLFVTVLPFMIVVCYLLVGEPYFEWPLFGKVTLIALVLGVLAWVLHIIAANIIIEKIPNHTRILYRIIIQLPVYVILTQVSIGFFTFAVFNLLGILHEPLNWANYKPVFFAGLILNIVATCFHEGTMFFEKWKASLIETEKLKKMNLQSQLDSLKNQVNPHFLFNSLNSLSSLISSDPEKATEFLDEMSKVYRYLLRANDSELIPLASELEFAASFFHMLKTRYENGIEMQVDVPKENLEDLIPPLTLQMLIENAVKHNAILKQSPLRIDISVDHDNRLVVYNNIQKKQSRIISNKIGLQNIISKYQLLNQPAVQIEQTEASFRVALPLIKTS</sequence>
<feature type="transmembrane region" description="Helical" evidence="1">
    <location>
        <begin position="43"/>
        <end position="66"/>
    </location>
</feature>
<proteinExistence type="predicted"/>
<dbReference type="PANTHER" id="PTHR34220:SF7">
    <property type="entry name" value="SENSOR HISTIDINE KINASE YPDA"/>
    <property type="match status" value="1"/>
</dbReference>
<dbReference type="OrthoDB" id="9809908at2"/>
<dbReference type="AlphaFoldDB" id="A0A437MZQ1"/>
<dbReference type="InterPro" id="IPR050640">
    <property type="entry name" value="Bact_2-comp_sensor_kinase"/>
</dbReference>
<keyword evidence="1" id="KW-0812">Transmembrane</keyword>
<protein>
    <recommendedName>
        <fullName evidence="2">Signal transduction histidine kinase internal region domain-containing protein</fullName>
    </recommendedName>
</protein>
<feature type="transmembrane region" description="Helical" evidence="1">
    <location>
        <begin position="120"/>
        <end position="141"/>
    </location>
</feature>
<feature type="transmembrane region" description="Helical" evidence="1">
    <location>
        <begin position="86"/>
        <end position="108"/>
    </location>
</feature>
<gene>
    <name evidence="3" type="ORF">EOD41_04225</name>
</gene>
<dbReference type="EMBL" id="SACK01000001">
    <property type="protein sequence ID" value="RVU03145.1"/>
    <property type="molecule type" value="Genomic_DNA"/>
</dbReference>
<evidence type="ECO:0000259" key="2">
    <source>
        <dbReference type="Pfam" id="PF06580"/>
    </source>
</evidence>
<feature type="transmembrane region" description="Helical" evidence="1">
    <location>
        <begin position="12"/>
        <end position="31"/>
    </location>
</feature>
<evidence type="ECO:0000313" key="4">
    <source>
        <dbReference type="Proteomes" id="UP000282759"/>
    </source>
</evidence>
<keyword evidence="4" id="KW-1185">Reference proteome</keyword>
<evidence type="ECO:0000313" key="3">
    <source>
        <dbReference type="EMBL" id="RVU03145.1"/>
    </source>
</evidence>
<dbReference type="Pfam" id="PF06580">
    <property type="entry name" value="His_kinase"/>
    <property type="match status" value="1"/>
</dbReference>
<dbReference type="GO" id="GO:0000155">
    <property type="term" value="F:phosphorelay sensor kinase activity"/>
    <property type="evidence" value="ECO:0007669"/>
    <property type="project" value="InterPro"/>
</dbReference>
<evidence type="ECO:0000256" key="1">
    <source>
        <dbReference type="SAM" id="Phobius"/>
    </source>
</evidence>
<comment type="caution">
    <text evidence="3">The sequence shown here is derived from an EMBL/GenBank/DDBJ whole genome shotgun (WGS) entry which is preliminary data.</text>
</comment>
<accession>A0A437MZQ1</accession>
<keyword evidence="1" id="KW-1133">Transmembrane helix</keyword>